<feature type="compositionally biased region" description="Pro residues" evidence="1">
    <location>
        <begin position="1"/>
        <end position="20"/>
    </location>
</feature>
<evidence type="ECO:0000313" key="4">
    <source>
        <dbReference type="Proteomes" id="UP001351900"/>
    </source>
</evidence>
<evidence type="ECO:0000256" key="1">
    <source>
        <dbReference type="SAM" id="MobiDB-lite"/>
    </source>
</evidence>
<proteinExistence type="predicted"/>
<evidence type="ECO:0000256" key="2">
    <source>
        <dbReference type="SAM" id="Phobius"/>
    </source>
</evidence>
<reference evidence="3 4" key="1">
    <citation type="submission" date="2024-01" db="EMBL/GenBank/DDBJ databases">
        <title>the genome sequence of strain Microbacterium schleiferi NBRC 15075.</title>
        <authorList>
            <person name="Ding Y."/>
            <person name="Zhang G."/>
        </authorList>
    </citation>
    <scope>NUCLEOTIDE SEQUENCE [LARGE SCALE GENOMIC DNA]</scope>
    <source>
        <strain evidence="3 4">NBRC 15075</strain>
    </source>
</reference>
<keyword evidence="2" id="KW-1133">Transmembrane helix</keyword>
<dbReference type="Proteomes" id="UP001351900">
    <property type="component" value="Unassembled WGS sequence"/>
</dbReference>
<evidence type="ECO:0000313" key="3">
    <source>
        <dbReference type="EMBL" id="MEF2255726.1"/>
    </source>
</evidence>
<comment type="caution">
    <text evidence="3">The sequence shown here is derived from an EMBL/GenBank/DDBJ whole genome shotgun (WGS) entry which is preliminary data.</text>
</comment>
<sequence>MTTDLTPPPSAPAPSAPEPQGPDAAATRGSSTVVAVLLIVFGALIVLVTIVGAVFSTIRAAAVSTETRTAAVTGVDALTVELNAGSLTVKYADVDEAELEVTAPFGGDRWSLERDGDTLTVSSPRWEWGMGWVFGGSGSAVLLLPDDLEGLDAELQMAAGSFHADGEFGAVGLSVGAGEVDLAGAAEDLTIDLSAGRATLDLADVDTADLTVSAGSMDAALTGSQPSDIRAEVSAGSLNLVVPEGSYDVTSDVSAGNFRNSLGSDPGADSTISVNLSAGQVSLRSAR</sequence>
<evidence type="ECO:0008006" key="5">
    <source>
        <dbReference type="Google" id="ProtNLM"/>
    </source>
</evidence>
<accession>A0ABU7V7R7</accession>
<keyword evidence="4" id="KW-1185">Reference proteome</keyword>
<name>A0ABU7V7R7_9MICO</name>
<protein>
    <recommendedName>
        <fullName evidence="5">Adhesin domain-containing protein</fullName>
    </recommendedName>
</protein>
<dbReference type="RefSeq" id="WP_331791922.1">
    <property type="nucleotide sequence ID" value="NZ_BAAAUO010000001.1"/>
</dbReference>
<keyword evidence="2" id="KW-0472">Membrane</keyword>
<keyword evidence="2" id="KW-0812">Transmembrane</keyword>
<dbReference type="Gene3D" id="2.160.20.120">
    <property type="match status" value="1"/>
</dbReference>
<dbReference type="EMBL" id="JAZHOV010000006">
    <property type="protein sequence ID" value="MEF2255726.1"/>
    <property type="molecule type" value="Genomic_DNA"/>
</dbReference>
<feature type="transmembrane region" description="Helical" evidence="2">
    <location>
        <begin position="33"/>
        <end position="58"/>
    </location>
</feature>
<organism evidence="3 4">
    <name type="scientific">Microbacterium schleiferi</name>
    <dbReference type="NCBI Taxonomy" id="69362"/>
    <lineage>
        <taxon>Bacteria</taxon>
        <taxon>Bacillati</taxon>
        <taxon>Actinomycetota</taxon>
        <taxon>Actinomycetes</taxon>
        <taxon>Micrococcales</taxon>
        <taxon>Microbacteriaceae</taxon>
        <taxon>Microbacterium</taxon>
    </lineage>
</organism>
<feature type="region of interest" description="Disordered" evidence="1">
    <location>
        <begin position="1"/>
        <end position="26"/>
    </location>
</feature>
<gene>
    <name evidence="3" type="ORF">V2V91_11375</name>
</gene>